<name>Q2HQT1_9BACT</name>
<sequence>MHVVPCINQVMRGSMPKKRGRQRTAPSTSSSCGATANRDGPGVKRSRPGIVPSTGPSGVSRTSAPQGVPASSTSPVMSSSLNCCSTDWPRTSWMDCSVGRQPALRTITLWGPMGANDGAGFDYGHCTCTGMYQGQLIEVEMVVAGRTVVITAIPQGECPRCGSQVYKMQVIERMESILRAEKQA</sequence>
<organism evidence="2">
    <name type="scientific">Cystobacter fuscus</name>
    <dbReference type="NCBI Taxonomy" id="43"/>
    <lineage>
        <taxon>Bacteria</taxon>
        <taxon>Pseudomonadati</taxon>
        <taxon>Myxococcota</taxon>
        <taxon>Myxococcia</taxon>
        <taxon>Myxococcales</taxon>
        <taxon>Cystobacterineae</taxon>
        <taxon>Archangiaceae</taxon>
        <taxon>Cystobacter</taxon>
    </lineage>
</organism>
<accession>Q2HQT1</accession>
<evidence type="ECO:0000313" key="2">
    <source>
        <dbReference type="EMBL" id="CAI54240.1"/>
    </source>
</evidence>
<feature type="region of interest" description="Disordered" evidence="1">
    <location>
        <begin position="1"/>
        <end position="78"/>
    </location>
</feature>
<reference evidence="2" key="1">
    <citation type="journal article" date="2006" name="J. Biotechnol.">
        <title>Identification of StiR, the first regulator of secondary metabolite formation in the myxobacterium Cystobacter fuscus Cb f17.1.</title>
        <authorList>
            <person name="Rachid S."/>
            <person name="Sasse F."/>
            <person name="Beyer S."/>
            <person name="Muller R."/>
        </authorList>
    </citation>
    <scope>NUCLEOTIDE SEQUENCE</scope>
</reference>
<dbReference type="AlphaFoldDB" id="Q2HQT1"/>
<evidence type="ECO:0000256" key="1">
    <source>
        <dbReference type="SAM" id="MobiDB-lite"/>
    </source>
</evidence>
<protein>
    <recommendedName>
        <fullName evidence="3">YgiT-type zinc finger protein</fullName>
    </recommendedName>
</protein>
<feature type="compositionally biased region" description="Polar residues" evidence="1">
    <location>
        <begin position="24"/>
        <end position="34"/>
    </location>
</feature>
<evidence type="ECO:0008006" key="3">
    <source>
        <dbReference type="Google" id="ProtNLM"/>
    </source>
</evidence>
<dbReference type="EMBL" id="AJ879994">
    <property type="protein sequence ID" value="CAI54240.1"/>
    <property type="molecule type" value="Genomic_DNA"/>
</dbReference>
<feature type="compositionally biased region" description="Polar residues" evidence="1">
    <location>
        <begin position="54"/>
        <end position="65"/>
    </location>
</feature>
<proteinExistence type="predicted"/>